<keyword evidence="2" id="KW-0804">Transcription</keyword>
<gene>
    <name evidence="4" type="ORF">KDA_53470</name>
</gene>
<dbReference type="Gene3D" id="1.10.357.10">
    <property type="entry name" value="Tetracycline Repressor, domain 2"/>
    <property type="match status" value="1"/>
</dbReference>
<sequence length="198" mass="21980">MRRIADELDTGPASLYVYVRNTTDLHVQILDALLATVTEPLTVEGTWRDRVKQVLTRYTLVLFNYPEIARMTLTIHPSGPNYLALLEQLLALLKEGEMPDREAAWVVDLLLLYATAIAVEHSTRQTSSVAVDEDSALVAAITTVDTRVHPFIAQLGNELFSGNGPDRFAWSIDVLLSGALSTPRAATEQEKTDFIQEQ</sequence>
<organism evidence="4 5">
    <name type="scientific">Dictyobacter alpinus</name>
    <dbReference type="NCBI Taxonomy" id="2014873"/>
    <lineage>
        <taxon>Bacteria</taxon>
        <taxon>Bacillati</taxon>
        <taxon>Chloroflexota</taxon>
        <taxon>Ktedonobacteria</taxon>
        <taxon>Ktedonobacterales</taxon>
        <taxon>Dictyobacteraceae</taxon>
        <taxon>Dictyobacter</taxon>
    </lineage>
</organism>
<comment type="caution">
    <text evidence="4">The sequence shown here is derived from an EMBL/GenBank/DDBJ whole genome shotgun (WGS) entry which is preliminary data.</text>
</comment>
<dbReference type="InterPro" id="IPR036271">
    <property type="entry name" value="Tet_transcr_reg_TetR-rel_C_sf"/>
</dbReference>
<feature type="domain" description="Tetracycline repressor TetR C-terminal" evidence="3">
    <location>
        <begin position="40"/>
        <end position="178"/>
    </location>
</feature>
<keyword evidence="1" id="KW-0805">Transcription regulation</keyword>
<protein>
    <submittedName>
        <fullName evidence="4">TetR family transcriptional regulator</fullName>
    </submittedName>
</protein>
<evidence type="ECO:0000259" key="3">
    <source>
        <dbReference type="Pfam" id="PF02909"/>
    </source>
</evidence>
<keyword evidence="5" id="KW-1185">Reference proteome</keyword>
<reference evidence="5" key="1">
    <citation type="submission" date="2018-12" db="EMBL/GenBank/DDBJ databases">
        <title>Tengunoibacter tsumagoiensis gen. nov., sp. nov., Dictyobacter kobayashii sp. nov., D. alpinus sp. nov., and D. joshuensis sp. nov. and description of Dictyobacteraceae fam. nov. within the order Ktedonobacterales isolated from Tengu-no-mugimeshi.</title>
        <authorList>
            <person name="Wang C.M."/>
            <person name="Zheng Y."/>
            <person name="Sakai Y."/>
            <person name="Toyoda A."/>
            <person name="Minakuchi Y."/>
            <person name="Abe K."/>
            <person name="Yokota A."/>
            <person name="Yabe S."/>
        </authorList>
    </citation>
    <scope>NUCLEOTIDE SEQUENCE [LARGE SCALE GENOMIC DNA]</scope>
    <source>
        <strain evidence="5">Uno16</strain>
    </source>
</reference>
<dbReference type="AlphaFoldDB" id="A0A402BEQ4"/>
<dbReference type="InterPro" id="IPR004111">
    <property type="entry name" value="Repressor_TetR_C"/>
</dbReference>
<evidence type="ECO:0000256" key="2">
    <source>
        <dbReference type="ARBA" id="ARBA00023163"/>
    </source>
</evidence>
<dbReference type="Pfam" id="PF02909">
    <property type="entry name" value="TetR_C_1"/>
    <property type="match status" value="1"/>
</dbReference>
<accession>A0A402BEQ4</accession>
<proteinExistence type="predicted"/>
<dbReference type="EMBL" id="BIFT01000002">
    <property type="protein sequence ID" value="GCE29863.1"/>
    <property type="molecule type" value="Genomic_DNA"/>
</dbReference>
<evidence type="ECO:0000313" key="4">
    <source>
        <dbReference type="EMBL" id="GCE29863.1"/>
    </source>
</evidence>
<dbReference type="GO" id="GO:0045892">
    <property type="term" value="P:negative regulation of DNA-templated transcription"/>
    <property type="evidence" value="ECO:0007669"/>
    <property type="project" value="InterPro"/>
</dbReference>
<dbReference type="SUPFAM" id="SSF48498">
    <property type="entry name" value="Tetracyclin repressor-like, C-terminal domain"/>
    <property type="match status" value="1"/>
</dbReference>
<evidence type="ECO:0000313" key="5">
    <source>
        <dbReference type="Proteomes" id="UP000287171"/>
    </source>
</evidence>
<name>A0A402BEQ4_9CHLR</name>
<dbReference type="Proteomes" id="UP000287171">
    <property type="component" value="Unassembled WGS sequence"/>
</dbReference>
<evidence type="ECO:0000256" key="1">
    <source>
        <dbReference type="ARBA" id="ARBA00023015"/>
    </source>
</evidence>